<feature type="region of interest" description="Disordered" evidence="1">
    <location>
        <begin position="371"/>
        <end position="411"/>
    </location>
</feature>
<sequence>MMTRSTGAVRHGFVAALEPDYAVPPGETLRERLEELGMTQAELATRTGLTPKHINQVLQGVVPLSGEVAQRLEYAVKVPARLWNRLEADYRTQQVRLAQERAQAEDPEAVPWLASLPVAVLAAEGAIPAHPTDTASRVRQLLEFFGVANIAAWRELWRKPAAAFRQSYAYEALPGALAAWLRMGELAARQESPGSFSSAKVRRLLPELVQLTRRSPGEALAVARRELAAAGVVVVLVPDVPGARAYGATRWLGSFAVIQLSLRGKTEDVLWVTLFHELGHVLLHGRKGLFIEQDDADTPDGQPQVASGADEAITQEREAQQFALDTLFGEKGLARLDQITSTTEALDLADELGIGSAIVASQLQARGVWTHAHGARHRRTLPSLEEMRNPAPAPRPRPSKQERGGGAPRQR</sequence>
<reference evidence="3 4" key="1">
    <citation type="submission" date="2022-07" db="EMBL/GenBank/DDBJ databases">
        <authorList>
            <person name="Phongsopitanun W."/>
            <person name="Tanasupawat S."/>
        </authorList>
    </citation>
    <scope>NUCLEOTIDE SEQUENCE [LARGE SCALE GENOMIC DNA]</scope>
    <source>
        <strain evidence="3 4">RCU-064</strain>
    </source>
</reference>
<dbReference type="Gene3D" id="1.10.260.40">
    <property type="entry name" value="lambda repressor-like DNA-binding domains"/>
    <property type="match status" value="1"/>
</dbReference>
<dbReference type="InterPro" id="IPR001387">
    <property type="entry name" value="Cro/C1-type_HTH"/>
</dbReference>
<evidence type="ECO:0000259" key="2">
    <source>
        <dbReference type="PROSITE" id="PS50943"/>
    </source>
</evidence>
<dbReference type="InterPro" id="IPR010982">
    <property type="entry name" value="Lambda_DNA-bd_dom_sf"/>
</dbReference>
<accession>A0ABT1VDV0</accession>
<dbReference type="RefSeq" id="WP_256656195.1">
    <property type="nucleotide sequence ID" value="NZ_JANIAA010000091.1"/>
</dbReference>
<proteinExistence type="predicted"/>
<dbReference type="CDD" id="cd00093">
    <property type="entry name" value="HTH_XRE"/>
    <property type="match status" value="1"/>
</dbReference>
<organism evidence="3 4">
    <name type="scientific">Streptomyces rugosispiralis</name>
    <dbReference type="NCBI Taxonomy" id="2967341"/>
    <lineage>
        <taxon>Bacteria</taxon>
        <taxon>Bacillati</taxon>
        <taxon>Actinomycetota</taxon>
        <taxon>Actinomycetes</taxon>
        <taxon>Kitasatosporales</taxon>
        <taxon>Streptomycetaceae</taxon>
        <taxon>Streptomyces</taxon>
    </lineage>
</organism>
<evidence type="ECO:0000256" key="1">
    <source>
        <dbReference type="SAM" id="MobiDB-lite"/>
    </source>
</evidence>
<evidence type="ECO:0000313" key="4">
    <source>
        <dbReference type="Proteomes" id="UP001204746"/>
    </source>
</evidence>
<keyword evidence="4" id="KW-1185">Reference proteome</keyword>
<comment type="caution">
    <text evidence="3">The sequence shown here is derived from an EMBL/GenBank/DDBJ whole genome shotgun (WGS) entry which is preliminary data.</text>
</comment>
<gene>
    <name evidence="3" type="ORF">NP777_46140</name>
</gene>
<evidence type="ECO:0000313" key="3">
    <source>
        <dbReference type="EMBL" id="MCQ8195472.1"/>
    </source>
</evidence>
<dbReference type="SMART" id="SM00530">
    <property type="entry name" value="HTH_XRE"/>
    <property type="match status" value="1"/>
</dbReference>
<dbReference type="PROSITE" id="PS50943">
    <property type="entry name" value="HTH_CROC1"/>
    <property type="match status" value="1"/>
</dbReference>
<name>A0ABT1VDV0_9ACTN</name>
<dbReference type="SUPFAM" id="SSF47413">
    <property type="entry name" value="lambda repressor-like DNA-binding domains"/>
    <property type="match status" value="1"/>
</dbReference>
<feature type="domain" description="HTH cro/C1-type" evidence="2">
    <location>
        <begin position="29"/>
        <end position="83"/>
    </location>
</feature>
<dbReference type="EMBL" id="JANIAA010000091">
    <property type="protein sequence ID" value="MCQ8195472.1"/>
    <property type="molecule type" value="Genomic_DNA"/>
</dbReference>
<dbReference type="Pfam" id="PF01381">
    <property type="entry name" value="HTH_3"/>
    <property type="match status" value="1"/>
</dbReference>
<dbReference type="Proteomes" id="UP001204746">
    <property type="component" value="Unassembled WGS sequence"/>
</dbReference>
<protein>
    <submittedName>
        <fullName evidence="3">Helix-turn-helix domain-containing protein</fullName>
    </submittedName>
</protein>